<dbReference type="SMART" id="SM00257">
    <property type="entry name" value="LysM"/>
    <property type="match status" value="1"/>
</dbReference>
<accession>A0A193LIX9</accession>
<feature type="domain" description="LysM" evidence="2">
    <location>
        <begin position="96"/>
        <end position="145"/>
    </location>
</feature>
<dbReference type="InterPro" id="IPR036779">
    <property type="entry name" value="LysM_dom_sf"/>
</dbReference>
<dbReference type="Proteomes" id="UP000092695">
    <property type="component" value="Chromosome"/>
</dbReference>
<dbReference type="PROSITE" id="PS51782">
    <property type="entry name" value="LYSM"/>
    <property type="match status" value="1"/>
</dbReference>
<keyword evidence="4" id="KW-1185">Reference proteome</keyword>
<dbReference type="InterPro" id="IPR018392">
    <property type="entry name" value="LysM"/>
</dbReference>
<feature type="domain" description="BON" evidence="1">
    <location>
        <begin position="17"/>
        <end position="85"/>
    </location>
</feature>
<gene>
    <name evidence="3" type="ORF">BA177_15860</name>
</gene>
<protein>
    <submittedName>
        <fullName evidence="3">Peptidoglycan-binding protein LysM</fullName>
    </submittedName>
</protein>
<evidence type="ECO:0000259" key="1">
    <source>
        <dbReference type="PROSITE" id="PS50914"/>
    </source>
</evidence>
<dbReference type="STRING" id="1548547.BA177_15860"/>
<organism evidence="3 4">
    <name type="scientific">Woeseia oceani</name>
    <dbReference type="NCBI Taxonomy" id="1548547"/>
    <lineage>
        <taxon>Bacteria</taxon>
        <taxon>Pseudomonadati</taxon>
        <taxon>Pseudomonadota</taxon>
        <taxon>Gammaproteobacteria</taxon>
        <taxon>Woeseiales</taxon>
        <taxon>Woeseiaceae</taxon>
        <taxon>Woeseia</taxon>
    </lineage>
</organism>
<sequence>MGLFDFAKDVGRQLFDTDAEAADNIKQHLEVKMTGIKNITVDFDDGVATVCGDCDNQKTREMAILIAGNVKGVEKVIADGLTAPAPKPEEPESKDEIYEIKSGDTLGKIAKQFYGSAGKYMRIFEANRDVIENPDRIYPGQKIRIPLD</sequence>
<proteinExistence type="predicted"/>
<dbReference type="PROSITE" id="PS50914">
    <property type="entry name" value="BON"/>
    <property type="match status" value="1"/>
</dbReference>
<name>A0A193LIX9_9GAMM</name>
<dbReference type="OrthoDB" id="370541at2"/>
<dbReference type="PANTHER" id="PTHR34700:SF8">
    <property type="entry name" value="POTASSIUM BINDING PROTEIN KBP"/>
    <property type="match status" value="1"/>
</dbReference>
<reference evidence="3 4" key="1">
    <citation type="submission" date="2016-06" db="EMBL/GenBank/DDBJ databases">
        <title>Complete genome sequence of a deep-branching marine Gamma Proteobacterium Woeseia oceani type strain XK5.</title>
        <authorList>
            <person name="Mu D."/>
            <person name="Du Z."/>
        </authorList>
    </citation>
    <scope>NUCLEOTIDE SEQUENCE [LARGE SCALE GENOMIC DNA]</scope>
    <source>
        <strain evidence="3 4">XK5</strain>
    </source>
</reference>
<dbReference type="Gene3D" id="3.10.350.10">
    <property type="entry name" value="LysM domain"/>
    <property type="match status" value="1"/>
</dbReference>
<dbReference type="KEGG" id="woc:BA177_15860"/>
<dbReference type="EMBL" id="CP016268">
    <property type="protein sequence ID" value="ANO52462.1"/>
    <property type="molecule type" value="Genomic_DNA"/>
</dbReference>
<dbReference type="AlphaFoldDB" id="A0A193LIX9"/>
<dbReference type="Pfam" id="PF01476">
    <property type="entry name" value="LysM"/>
    <property type="match status" value="1"/>
</dbReference>
<evidence type="ECO:0000313" key="3">
    <source>
        <dbReference type="EMBL" id="ANO52462.1"/>
    </source>
</evidence>
<dbReference type="SUPFAM" id="SSF54106">
    <property type="entry name" value="LysM domain"/>
    <property type="match status" value="1"/>
</dbReference>
<dbReference type="NCBIfam" id="NF008399">
    <property type="entry name" value="PRK11198.1"/>
    <property type="match status" value="1"/>
</dbReference>
<dbReference type="RefSeq" id="WP_068617799.1">
    <property type="nucleotide sequence ID" value="NZ_CP016268.1"/>
</dbReference>
<dbReference type="InterPro" id="IPR052196">
    <property type="entry name" value="Bact_Kbp"/>
</dbReference>
<dbReference type="PANTHER" id="PTHR34700">
    <property type="entry name" value="POTASSIUM BINDING PROTEIN KBP"/>
    <property type="match status" value="1"/>
</dbReference>
<evidence type="ECO:0000313" key="4">
    <source>
        <dbReference type="Proteomes" id="UP000092695"/>
    </source>
</evidence>
<dbReference type="CDD" id="cd00118">
    <property type="entry name" value="LysM"/>
    <property type="match status" value="1"/>
</dbReference>
<evidence type="ECO:0000259" key="2">
    <source>
        <dbReference type="PROSITE" id="PS51782"/>
    </source>
</evidence>
<dbReference type="InterPro" id="IPR007055">
    <property type="entry name" value="BON_dom"/>
</dbReference>
<dbReference type="Pfam" id="PF04972">
    <property type="entry name" value="BON"/>
    <property type="match status" value="1"/>
</dbReference>